<feature type="transmembrane region" description="Helical" evidence="2">
    <location>
        <begin position="74"/>
        <end position="93"/>
    </location>
</feature>
<keyword evidence="4" id="KW-1185">Reference proteome</keyword>
<dbReference type="RefSeq" id="WP_125403103.1">
    <property type="nucleotide sequence ID" value="NZ_JBEHHI010000001.1"/>
</dbReference>
<proteinExistence type="predicted"/>
<evidence type="ECO:0000313" key="4">
    <source>
        <dbReference type="Proteomes" id="UP001560019"/>
    </source>
</evidence>
<feature type="transmembrane region" description="Helical" evidence="2">
    <location>
        <begin position="176"/>
        <end position="199"/>
    </location>
</feature>
<evidence type="ECO:0000256" key="2">
    <source>
        <dbReference type="SAM" id="Phobius"/>
    </source>
</evidence>
<dbReference type="EMBL" id="JBEHHI010000001">
    <property type="protein sequence ID" value="MEX5727523.1"/>
    <property type="molecule type" value="Genomic_DNA"/>
</dbReference>
<reference evidence="3 4" key="1">
    <citation type="submission" date="2024-06" db="EMBL/GenBank/DDBJ databases">
        <title>Genome of Rhodovulum iodosum, a marine photoferrotroph.</title>
        <authorList>
            <person name="Bianchini G."/>
            <person name="Nikeleit V."/>
            <person name="Kappler A."/>
            <person name="Bryce C."/>
            <person name="Sanchez-Baracaldo P."/>
        </authorList>
    </citation>
    <scope>NUCLEOTIDE SEQUENCE [LARGE SCALE GENOMIC DNA]</scope>
    <source>
        <strain evidence="3 4">UT/N1</strain>
    </source>
</reference>
<dbReference type="Pfam" id="PF01554">
    <property type="entry name" value="MatE"/>
    <property type="match status" value="2"/>
</dbReference>
<feature type="transmembrane region" description="Helical" evidence="2">
    <location>
        <begin position="26"/>
        <end position="44"/>
    </location>
</feature>
<feature type="transmembrane region" description="Helical" evidence="2">
    <location>
        <begin position="397"/>
        <end position="419"/>
    </location>
</feature>
<name>A0ABV3XQY6_9RHOB</name>
<feature type="transmembrane region" description="Helical" evidence="2">
    <location>
        <begin position="357"/>
        <end position="377"/>
    </location>
</feature>
<feature type="transmembrane region" description="Helical" evidence="2">
    <location>
        <begin position="281"/>
        <end position="301"/>
    </location>
</feature>
<dbReference type="Proteomes" id="UP001560019">
    <property type="component" value="Unassembled WGS sequence"/>
</dbReference>
<evidence type="ECO:0000313" key="3">
    <source>
        <dbReference type="EMBL" id="MEX5727523.1"/>
    </source>
</evidence>
<evidence type="ECO:0000256" key="1">
    <source>
        <dbReference type="ARBA" id="ARBA00022448"/>
    </source>
</evidence>
<dbReference type="PANTHER" id="PTHR43298:SF2">
    <property type="entry name" value="FMN_FAD EXPORTER YEEO-RELATED"/>
    <property type="match status" value="1"/>
</dbReference>
<feature type="transmembrane region" description="Helical" evidence="2">
    <location>
        <begin position="425"/>
        <end position="446"/>
    </location>
</feature>
<comment type="caution">
    <text evidence="3">The sequence shown here is derived from an EMBL/GenBank/DDBJ whole genome shotgun (WGS) entry which is preliminary data.</text>
</comment>
<feature type="transmembrane region" description="Helical" evidence="2">
    <location>
        <begin position="105"/>
        <end position="126"/>
    </location>
</feature>
<dbReference type="InterPro" id="IPR050222">
    <property type="entry name" value="MATE_MdtK"/>
</dbReference>
<keyword evidence="2" id="KW-0812">Transmembrane</keyword>
<protein>
    <submittedName>
        <fullName evidence="3">MATE family multidrug resistance protein</fullName>
    </submittedName>
</protein>
<dbReference type="InterPro" id="IPR002528">
    <property type="entry name" value="MATE_fam"/>
</dbReference>
<sequence>MTYFELPRATGDPFRHAARNVSKAEAWAVLRLAAPLTGLALVNMAMSVTDTLMTAAFGVEALAAVAVASDFYSILFYLAVGCIGGLGPLYAAAHAAGDADRLARLRTAGTITCALLALPICGLLWQTPALLGLLGIDQDLADAGTGYVRAMALTLIPMLAVGVLRTRLTAIGRPGVMLRITLCAVPLNAVFNYVLMYGAFGLPELGVTGAGVSSLLVGLLTLAALLREAHRVGDSGSGRVEPEHIAAIFRIGVPIGIATLAEVGLYLGATIYAASLSVTDAAAHSVAIRLAGIGYAFYFGLQQASMTRLARVDPKSGREGDVVATTMVLGMAIGLSICTTLLVVAEPIANYALRGSTPGAVGAAITVIGVLALTELYGPAGAGAAGLLRAREVTRPVMVYSLIGNWLVSAPLIAVFTVVFDMGAVGIWIAMATGTVVYSGLCVQALRNLPAAGGET</sequence>
<dbReference type="PANTHER" id="PTHR43298">
    <property type="entry name" value="MULTIDRUG RESISTANCE PROTEIN NORM-RELATED"/>
    <property type="match status" value="1"/>
</dbReference>
<accession>A0ABV3XQY6</accession>
<keyword evidence="2" id="KW-0472">Membrane</keyword>
<keyword evidence="1" id="KW-0813">Transport</keyword>
<organism evidence="3 4">
    <name type="scientific">Rhodovulum iodosum</name>
    <dbReference type="NCBI Taxonomy" id="68291"/>
    <lineage>
        <taxon>Bacteria</taxon>
        <taxon>Pseudomonadati</taxon>
        <taxon>Pseudomonadota</taxon>
        <taxon>Alphaproteobacteria</taxon>
        <taxon>Rhodobacterales</taxon>
        <taxon>Paracoccaceae</taxon>
        <taxon>Rhodovulum</taxon>
    </lineage>
</organism>
<feature type="transmembrane region" description="Helical" evidence="2">
    <location>
        <begin position="205"/>
        <end position="226"/>
    </location>
</feature>
<feature type="transmembrane region" description="Helical" evidence="2">
    <location>
        <begin position="322"/>
        <end position="345"/>
    </location>
</feature>
<gene>
    <name evidence="3" type="ORF">Ga0609869_000876</name>
</gene>
<feature type="transmembrane region" description="Helical" evidence="2">
    <location>
        <begin position="146"/>
        <end position="164"/>
    </location>
</feature>
<keyword evidence="2" id="KW-1133">Transmembrane helix</keyword>
<feature type="transmembrane region" description="Helical" evidence="2">
    <location>
        <begin position="247"/>
        <end position="269"/>
    </location>
</feature>